<evidence type="ECO:0000313" key="6">
    <source>
        <dbReference type="EMBL" id="AGL29051.1"/>
    </source>
</evidence>
<feature type="domain" description="Transcriptional regulator LacI/GalR-like sensor" evidence="5">
    <location>
        <begin position="140"/>
        <end position="291"/>
    </location>
</feature>
<dbReference type="PANTHER" id="PTHR30146">
    <property type="entry name" value="LACI-RELATED TRANSCRIPTIONAL REPRESSOR"/>
    <property type="match status" value="1"/>
</dbReference>
<dbReference type="SUPFAM" id="SSF53822">
    <property type="entry name" value="Periplasmic binding protein-like I"/>
    <property type="match status" value="1"/>
</dbReference>
<keyword evidence="1" id="KW-0805">Transcription regulation</keyword>
<evidence type="ECO:0000256" key="2">
    <source>
        <dbReference type="ARBA" id="ARBA00023125"/>
    </source>
</evidence>
<accession>R4MM70</accession>
<name>R4MM70_MYCTX</name>
<organism evidence="6 7">
    <name type="scientific">Mycobacterium tuberculosis CAS/NITR204</name>
    <dbReference type="NCBI Taxonomy" id="1310114"/>
    <lineage>
        <taxon>Bacteria</taxon>
        <taxon>Bacillati</taxon>
        <taxon>Actinomycetota</taxon>
        <taxon>Actinomycetes</taxon>
        <taxon>Mycobacteriales</taxon>
        <taxon>Mycobacteriaceae</taxon>
        <taxon>Mycobacterium</taxon>
        <taxon>Mycobacterium tuberculosis complex</taxon>
    </lineage>
</organism>
<evidence type="ECO:0000256" key="1">
    <source>
        <dbReference type="ARBA" id="ARBA00023015"/>
    </source>
</evidence>
<dbReference type="GO" id="GO:0003700">
    <property type="term" value="F:DNA-binding transcription factor activity"/>
    <property type="evidence" value="ECO:0007669"/>
    <property type="project" value="TreeGrafter"/>
</dbReference>
<dbReference type="Proteomes" id="UP000013548">
    <property type="component" value="Chromosome"/>
</dbReference>
<reference evidence="6 7" key="1">
    <citation type="journal article" date="2013" name="Genome Announc.">
        <title>Whole-Genome Sequences of Four Clinical Isolates of Mycobacterium tuberculosis from Tamil Nadu, South India.</title>
        <authorList>
            <person name="Narayanan S."/>
            <person name="Deshpande U."/>
        </authorList>
    </citation>
    <scope>NUCLEOTIDE SEQUENCE [LARGE SCALE GENOMIC DNA]</scope>
    <source>
        <strain evidence="6 7">CAS/NITR204</strain>
    </source>
</reference>
<dbReference type="PATRIC" id="fig|1310114.3.peg.5245"/>
<evidence type="ECO:0000256" key="4">
    <source>
        <dbReference type="SAM" id="MobiDB-lite"/>
    </source>
</evidence>
<dbReference type="CDD" id="cd06279">
    <property type="entry name" value="PBP1_LacI-like"/>
    <property type="match status" value="1"/>
</dbReference>
<evidence type="ECO:0000256" key="3">
    <source>
        <dbReference type="ARBA" id="ARBA00023163"/>
    </source>
</evidence>
<dbReference type="EMBL" id="CP005386">
    <property type="protein sequence ID" value="AGL29051.1"/>
    <property type="molecule type" value="Genomic_DNA"/>
</dbReference>
<keyword evidence="3" id="KW-0804">Transcription</keyword>
<dbReference type="InterPro" id="IPR046335">
    <property type="entry name" value="LacI/GalR-like_sensor"/>
</dbReference>
<dbReference type="AlphaFoldDB" id="R4MM70"/>
<dbReference type="GO" id="GO:0000976">
    <property type="term" value="F:transcription cis-regulatory region binding"/>
    <property type="evidence" value="ECO:0007669"/>
    <property type="project" value="TreeGrafter"/>
</dbReference>
<evidence type="ECO:0000313" key="7">
    <source>
        <dbReference type="Proteomes" id="UP000013548"/>
    </source>
</evidence>
<proteinExistence type="predicted"/>
<dbReference type="InterPro" id="IPR028082">
    <property type="entry name" value="Peripla_BP_I"/>
</dbReference>
<evidence type="ECO:0000259" key="5">
    <source>
        <dbReference type="Pfam" id="PF13377"/>
    </source>
</evidence>
<dbReference type="HOGENOM" id="CLU_838940_0_0_11"/>
<protein>
    <submittedName>
        <fullName evidence="6">Transcriptional regulator, laci-family protein</fullName>
    </submittedName>
</protein>
<sequence>MLATAKRLGYAGPDPVARSLRTRKAGAVGLVMAEPLTYFFSDPAARDFVAGVAQSCEELGQGLQLVSVGSSRSLADGTAAVLGAGVDGFVVYSVGDDDPYLQVVLQRRLPVVVVDQPKDLSGVSRVGIDDRAAMRELAGYVLGLGHRELGLLTMRLGLDRRQDLVDAERLRSPTFDVQRERIVGVWEAMTAAGVDPDSLTVVESYEHLPTSGGTAAKVALQANPRLTALMCTADILALSAMDYLRAHGIYVPGQMTVTGFDGVPEALSRGLTTVAQPSLHKGHRAGELLLKPPRSACARGARYRAGPGPHRGSAGVSLLGAVLIADQQPHGQVQPLADVGSRGSSGKPREQVRQPHVRDHPRYVVLVLGWFAVGHCTREHTVDELFDLVDLAGRRGVGEHVGTCHGLGE</sequence>
<gene>
    <name evidence="6" type="ORF">J113_25040</name>
</gene>
<dbReference type="PANTHER" id="PTHR30146:SF138">
    <property type="entry name" value="TRANSCRIPTIONAL REGULATORY PROTEIN"/>
    <property type="match status" value="1"/>
</dbReference>
<feature type="region of interest" description="Disordered" evidence="4">
    <location>
        <begin position="333"/>
        <end position="355"/>
    </location>
</feature>
<dbReference type="KEGG" id="mtuc:J113_25040"/>
<keyword evidence="2" id="KW-0238">DNA-binding</keyword>
<dbReference type="Pfam" id="PF13377">
    <property type="entry name" value="Peripla_BP_3"/>
    <property type="match status" value="1"/>
</dbReference>
<dbReference type="BioCyc" id="MTUB1310114:G13A2-3634-MONOMER"/>
<dbReference type="Gene3D" id="3.40.50.2300">
    <property type="match status" value="2"/>
</dbReference>